<proteinExistence type="predicted"/>
<name>A0A2D2DGD6_9BURK</name>
<reference evidence="1" key="1">
    <citation type="submission" date="2017-10" db="EMBL/GenBank/DDBJ databases">
        <title>Massilia psychrophilum sp. nov., a novel purple-pigmented bacterium isolated from Tianshan glacier, Xinjiang Municipality, China.</title>
        <authorList>
            <person name="Wang H."/>
        </authorList>
    </citation>
    <scope>NUCLEOTIDE SEQUENCE [LARGE SCALE GENOMIC DNA]</scope>
    <source>
        <strain evidence="1">B2</strain>
    </source>
</reference>
<evidence type="ECO:0000313" key="2">
    <source>
        <dbReference type="Proteomes" id="UP000229897"/>
    </source>
</evidence>
<dbReference type="KEGG" id="mass:CR152_05470"/>
<evidence type="ECO:0000313" key="1">
    <source>
        <dbReference type="EMBL" id="ATQ74030.1"/>
    </source>
</evidence>
<dbReference type="EMBL" id="CP024608">
    <property type="protein sequence ID" value="ATQ74030.1"/>
    <property type="molecule type" value="Genomic_DNA"/>
</dbReference>
<dbReference type="RefSeq" id="WP_099874018.1">
    <property type="nucleotide sequence ID" value="NZ_CP024608.1"/>
</dbReference>
<dbReference type="PANTHER" id="PTHR35802">
    <property type="entry name" value="PROTEASE SYNTHASE AND SPORULATION PROTEIN PAI 2"/>
    <property type="match status" value="1"/>
</dbReference>
<dbReference type="Proteomes" id="UP000229897">
    <property type="component" value="Chromosome"/>
</dbReference>
<dbReference type="AlphaFoldDB" id="A0A2D2DGD6"/>
<dbReference type="InterPro" id="IPR007396">
    <property type="entry name" value="TR_PAI2-type"/>
</dbReference>
<protein>
    <submittedName>
        <fullName evidence="1">Transcriptional regulator</fullName>
    </submittedName>
</protein>
<dbReference type="PANTHER" id="PTHR35802:SF1">
    <property type="entry name" value="PROTEASE SYNTHASE AND SPORULATION PROTEIN PAI 2"/>
    <property type="match status" value="1"/>
</dbReference>
<gene>
    <name evidence="1" type="ORF">CR152_05470</name>
</gene>
<organism evidence="1 2">
    <name type="scientific">Massilia violaceinigra</name>
    <dbReference type="NCBI Taxonomy" id="2045208"/>
    <lineage>
        <taxon>Bacteria</taxon>
        <taxon>Pseudomonadati</taxon>
        <taxon>Pseudomonadota</taxon>
        <taxon>Betaproteobacteria</taxon>
        <taxon>Burkholderiales</taxon>
        <taxon>Oxalobacteraceae</taxon>
        <taxon>Telluria group</taxon>
        <taxon>Massilia</taxon>
    </lineage>
</organism>
<dbReference type="Gene3D" id="2.30.110.10">
    <property type="entry name" value="Electron Transport, Fmn-binding Protein, Chain A"/>
    <property type="match status" value="1"/>
</dbReference>
<sequence>MYGPSAFDEIRPSLLHGLIDAHPLGTIITHGDGGLDANHIPFEIDAGDENAPFGILRAHVARANPLWRHEGETLVVFQGPSAYITPALYEDKKINGKVVPTYNYAVVHAHGTLRAIEDPAWILALLGRLTARHEAAQAAPWSLEDAPSDFIDRLVTMIVGIEIPVERMHGKWKVSQNRSQNDQRTIESAMDAPMAQAMQRRSA</sequence>
<keyword evidence="2" id="KW-1185">Reference proteome</keyword>
<dbReference type="OrthoDB" id="9794948at2"/>
<dbReference type="SUPFAM" id="SSF50475">
    <property type="entry name" value="FMN-binding split barrel"/>
    <property type="match status" value="1"/>
</dbReference>
<dbReference type="InterPro" id="IPR012349">
    <property type="entry name" value="Split_barrel_FMN-bd"/>
</dbReference>
<dbReference type="PIRSF" id="PIRSF010372">
    <property type="entry name" value="PaiB"/>
    <property type="match status" value="1"/>
</dbReference>
<dbReference type="Pfam" id="PF04299">
    <property type="entry name" value="FMN_bind_2"/>
    <property type="match status" value="1"/>
</dbReference>
<accession>A0A2D2DGD6</accession>